<proteinExistence type="inferred from homology"/>
<evidence type="ECO:0000313" key="2">
    <source>
        <dbReference type="EMBL" id="MBE9390706.1"/>
    </source>
</evidence>
<reference evidence="2" key="1">
    <citation type="submission" date="2020-10" db="EMBL/GenBank/DDBJ databases">
        <title>Fervidococcus fontis strain 3639Fd - the first crenarchaeon capable of growth on lipids.</title>
        <authorList>
            <person name="Kochetkova T.V."/>
            <person name="Elcheninov A.G."/>
            <person name="Toschakov S.V."/>
            <person name="Kublanov I.V."/>
        </authorList>
    </citation>
    <scope>NUCLEOTIDE SEQUENCE</scope>
    <source>
        <strain evidence="2">3639Fd</strain>
    </source>
</reference>
<dbReference type="NCBIfam" id="NF011470">
    <property type="entry name" value="PRK14887.1"/>
    <property type="match status" value="1"/>
</dbReference>
<dbReference type="AlphaFoldDB" id="A0A843AC79"/>
<comment type="caution">
    <text evidence="2">The sequence shown here is derived from an EMBL/GenBank/DDBJ whole genome shotgun (WGS) entry which is preliminary data.</text>
</comment>
<dbReference type="Gene3D" id="3.30.310.50">
    <property type="entry name" value="Alpha-D-phosphohexomutase, C-terminal domain"/>
    <property type="match status" value="1"/>
</dbReference>
<dbReference type="RefSeq" id="WP_014558479.1">
    <property type="nucleotide sequence ID" value="NZ_JADEZV010000001.1"/>
</dbReference>
<dbReference type="EMBL" id="JADEZV010000001">
    <property type="protein sequence ID" value="MBE9390706.1"/>
    <property type="molecule type" value="Genomic_DNA"/>
</dbReference>
<gene>
    <name evidence="2" type="ORF">IOK49_01220</name>
</gene>
<organism evidence="2 3">
    <name type="scientific">Fervidicoccus fontis</name>
    <dbReference type="NCBI Taxonomy" id="683846"/>
    <lineage>
        <taxon>Archaea</taxon>
        <taxon>Thermoproteota</taxon>
        <taxon>Thermoprotei</taxon>
        <taxon>Fervidicoccales</taxon>
        <taxon>Fervidicoccaceae</taxon>
        <taxon>Fervidicoccus</taxon>
    </lineage>
</organism>
<dbReference type="Pfam" id="PF09341">
    <property type="entry name" value="Pcc1"/>
    <property type="match status" value="1"/>
</dbReference>
<accession>A0A843AC79</accession>
<dbReference type="GeneID" id="12450457"/>
<dbReference type="Proteomes" id="UP000652307">
    <property type="component" value="Unassembled WGS sequence"/>
</dbReference>
<evidence type="ECO:0000256" key="1">
    <source>
        <dbReference type="ARBA" id="ARBA00007073"/>
    </source>
</evidence>
<sequence>MEKKEEIEKISFSLEIHHENEKLLKAYFESLKPEADSLVNQKKGKVFVEYNAEEKKLILKMETETISDFKALMNSYLYLIKAINDSLNSATSSMQ</sequence>
<protein>
    <submittedName>
        <fullName evidence="2">CTAG/PCC1 family protein</fullName>
    </submittedName>
</protein>
<name>A0A843AC79_9CREN</name>
<evidence type="ECO:0000313" key="3">
    <source>
        <dbReference type="Proteomes" id="UP000652307"/>
    </source>
</evidence>
<dbReference type="InterPro" id="IPR015419">
    <property type="entry name" value="CTAG/Pcc1"/>
</dbReference>
<comment type="similarity">
    <text evidence="1">Belongs to the CTAG/PCC1 family.</text>
</comment>